<proteinExistence type="predicted"/>
<feature type="signal peptide" evidence="1">
    <location>
        <begin position="1"/>
        <end position="17"/>
    </location>
</feature>
<gene>
    <name evidence="2" type="ORF">EDC28_102307</name>
</gene>
<protein>
    <submittedName>
        <fullName evidence="2">Uncharacterized protein</fullName>
    </submittedName>
</protein>
<accession>A0A3N1PEP6</accession>
<dbReference type="Proteomes" id="UP000268033">
    <property type="component" value="Unassembled WGS sequence"/>
</dbReference>
<dbReference type="AlphaFoldDB" id="A0A3N1PEP6"/>
<keyword evidence="3" id="KW-1185">Reference proteome</keyword>
<comment type="caution">
    <text evidence="2">The sequence shown here is derived from an EMBL/GenBank/DDBJ whole genome shotgun (WGS) entry which is preliminary data.</text>
</comment>
<reference evidence="2 3" key="1">
    <citation type="submission" date="2018-11" db="EMBL/GenBank/DDBJ databases">
        <title>Genomic Encyclopedia of Type Strains, Phase IV (KMG-IV): sequencing the most valuable type-strain genomes for metagenomic binning, comparative biology and taxonomic classification.</title>
        <authorList>
            <person name="Goeker M."/>
        </authorList>
    </citation>
    <scope>NUCLEOTIDE SEQUENCE [LARGE SCALE GENOMIC DNA]</scope>
    <source>
        <strain evidence="2 3">DSM 21945</strain>
    </source>
</reference>
<feature type="chain" id="PRO_5018202780" evidence="1">
    <location>
        <begin position="18"/>
        <end position="157"/>
    </location>
</feature>
<dbReference type="EMBL" id="RJUL01000002">
    <property type="protein sequence ID" value="ROQ29932.1"/>
    <property type="molecule type" value="Genomic_DNA"/>
</dbReference>
<sequence>MRILSLVLALLVSQAEAGPGSKPVKIGPVSLQVPVEWQRHGLHFVDAKGHAVARIGLRYPKGELNGPSFVSTYQNGLYGEPPANHFIKSGELSRAGQPLYWVCREVVDPASGGLRFERTFQVPQGASVQELSFYSPHSCDDNFPAISAVALSAAPAS</sequence>
<dbReference type="RefSeq" id="WP_123420783.1">
    <property type="nucleotide sequence ID" value="NZ_RJUL01000002.1"/>
</dbReference>
<keyword evidence="1" id="KW-0732">Signal</keyword>
<organism evidence="2 3">
    <name type="scientific">Gallaecimonas pentaromativorans</name>
    <dbReference type="NCBI Taxonomy" id="584787"/>
    <lineage>
        <taxon>Bacteria</taxon>
        <taxon>Pseudomonadati</taxon>
        <taxon>Pseudomonadota</taxon>
        <taxon>Gammaproteobacteria</taxon>
        <taxon>Enterobacterales</taxon>
        <taxon>Gallaecimonadaceae</taxon>
        <taxon>Gallaecimonas</taxon>
    </lineage>
</organism>
<evidence type="ECO:0000313" key="2">
    <source>
        <dbReference type="EMBL" id="ROQ29932.1"/>
    </source>
</evidence>
<evidence type="ECO:0000313" key="3">
    <source>
        <dbReference type="Proteomes" id="UP000268033"/>
    </source>
</evidence>
<dbReference type="STRING" id="584787.GCA_001247655_03252"/>
<name>A0A3N1PEP6_9GAMM</name>
<evidence type="ECO:0000256" key="1">
    <source>
        <dbReference type="SAM" id="SignalP"/>
    </source>
</evidence>